<keyword evidence="2" id="KW-1185">Reference proteome</keyword>
<sequence length="352" mass="38295">MTRTTSKTAELLDIIRSQIAPKDEALKEARGRRDAVRGAADAFGSTNRTFASGSIAHRTANCPVHRRDAGLDADCGVVLDRRAYSHLGPDSLLGQGPNKVVNQMADHLQRELKGTYPKVKAKVTKRAILLAFDEPLSGGEDPTVDIVVGLDRAQLPGLWIPNTESDTWDPSHPEKHTELLTAEPATLRLVRQHAIRLAKAENKRTERPPLCSFNIEAFGWMFVRPGMSDAEALLAIWRDGAADLAQRLTPDPAQVSADIKVEDCDLALFRLRYAASQLQSALDHDDDAEWVRRALAPLFPEFVPPALDAFSKAQVVAESRDPGSQLRFGAGGVLGLSGALVNTSVRSFGEQG</sequence>
<proteinExistence type="predicted"/>
<dbReference type="EMBL" id="JAKKFD010000048">
    <property type="protein sequence ID" value="MCG5446366.1"/>
    <property type="molecule type" value="Genomic_DNA"/>
</dbReference>
<reference evidence="1 2" key="1">
    <citation type="submission" date="2022-01" db="EMBL/GenBank/DDBJ databases">
        <authorList>
            <person name="Riesco R."/>
            <person name="Trujillo M.E."/>
        </authorList>
    </citation>
    <scope>NUCLEOTIDE SEQUENCE [LARGE SCALE GENOMIC DNA]</scope>
    <source>
        <strain evidence="1 2">NIE79</strain>
    </source>
</reference>
<evidence type="ECO:0000313" key="1">
    <source>
        <dbReference type="EMBL" id="MCG5446366.1"/>
    </source>
</evidence>
<organism evidence="1 2">
    <name type="scientific">Micromonospora trifolii</name>
    <dbReference type="NCBI Taxonomy" id="2911208"/>
    <lineage>
        <taxon>Bacteria</taxon>
        <taxon>Bacillati</taxon>
        <taxon>Actinomycetota</taxon>
        <taxon>Actinomycetes</taxon>
        <taxon>Micromonosporales</taxon>
        <taxon>Micromonosporaceae</taxon>
        <taxon>Micromonospora</taxon>
    </lineage>
</organism>
<name>A0ABS9N8T8_9ACTN</name>
<comment type="caution">
    <text evidence="1">The sequence shown here is derived from an EMBL/GenBank/DDBJ whole genome shotgun (WGS) entry which is preliminary data.</text>
</comment>
<protein>
    <recommendedName>
        <fullName evidence="3">Nucleotidyltransferase</fullName>
    </recommendedName>
</protein>
<gene>
    <name evidence="1" type="ORF">NIE79_004934</name>
</gene>
<evidence type="ECO:0000313" key="2">
    <source>
        <dbReference type="Proteomes" id="UP001201629"/>
    </source>
</evidence>
<dbReference type="RefSeq" id="WP_238681281.1">
    <property type="nucleotide sequence ID" value="NZ_JAKKFD010000048.1"/>
</dbReference>
<accession>A0ABS9N8T8</accession>
<evidence type="ECO:0008006" key="3">
    <source>
        <dbReference type="Google" id="ProtNLM"/>
    </source>
</evidence>
<dbReference type="Proteomes" id="UP001201629">
    <property type="component" value="Unassembled WGS sequence"/>
</dbReference>